<evidence type="ECO:0000313" key="1">
    <source>
        <dbReference type="EMBL" id="EEG87823.1"/>
    </source>
</evidence>
<dbReference type="HOGENOM" id="CLU_2045707_0_0_9"/>
<reference evidence="1 2" key="2">
    <citation type="submission" date="2009-03" db="EMBL/GenBank/DDBJ databases">
        <title>Draft genome sequence of Coprococcus comes (ATCC 27758).</title>
        <authorList>
            <person name="Sudarsanam P."/>
            <person name="Ley R."/>
            <person name="Guruge J."/>
            <person name="Turnbaugh P.J."/>
            <person name="Mahowald M."/>
            <person name="Liep D."/>
            <person name="Gordon J."/>
        </authorList>
    </citation>
    <scope>NUCLEOTIDE SEQUENCE [LARGE SCALE GENOMIC DNA]</scope>
    <source>
        <strain evidence="1 2">ATCC 27758</strain>
    </source>
</reference>
<gene>
    <name evidence="1" type="ORF">COPCOM_03740</name>
</gene>
<dbReference type="EMBL" id="ABVR01000046">
    <property type="protein sequence ID" value="EEG87823.1"/>
    <property type="molecule type" value="Genomic_DNA"/>
</dbReference>
<proteinExistence type="predicted"/>
<organism evidence="1 2">
    <name type="scientific">Coprococcus comes ATCC 27758</name>
    <dbReference type="NCBI Taxonomy" id="470146"/>
    <lineage>
        <taxon>Bacteria</taxon>
        <taxon>Bacillati</taxon>
        <taxon>Bacillota</taxon>
        <taxon>Clostridia</taxon>
        <taxon>Lachnospirales</taxon>
        <taxon>Lachnospiraceae</taxon>
        <taxon>Coprococcus</taxon>
    </lineage>
</organism>
<accession>C0BEX8</accession>
<name>C0BEX8_9FIRM</name>
<protein>
    <submittedName>
        <fullName evidence="1">Uncharacterized protein</fullName>
    </submittedName>
</protein>
<dbReference type="Proteomes" id="UP000003793">
    <property type="component" value="Unassembled WGS sequence"/>
</dbReference>
<evidence type="ECO:0000313" key="2">
    <source>
        <dbReference type="Proteomes" id="UP000003793"/>
    </source>
</evidence>
<dbReference type="AlphaFoldDB" id="C0BEX8"/>
<reference evidence="1 2" key="1">
    <citation type="submission" date="2009-02" db="EMBL/GenBank/DDBJ databases">
        <authorList>
            <person name="Fulton L."/>
            <person name="Clifton S."/>
            <person name="Fulton B."/>
            <person name="Xu J."/>
            <person name="Minx P."/>
            <person name="Pepin K.H."/>
            <person name="Johnson M."/>
            <person name="Bhonagiri V."/>
            <person name="Nash W.E."/>
            <person name="Mardis E.R."/>
            <person name="Wilson R.K."/>
        </authorList>
    </citation>
    <scope>NUCLEOTIDE SEQUENCE [LARGE SCALE GENOMIC DNA]</scope>
    <source>
        <strain evidence="1 2">ATCC 27758</strain>
    </source>
</reference>
<comment type="caution">
    <text evidence="1">The sequence shown here is derived from an EMBL/GenBank/DDBJ whole genome shotgun (WGS) entry which is preliminary data.</text>
</comment>
<sequence>MFKKIAIKTGVLTTVFILAVIVSSYVTNRGNTDMSADMGGATLPRISFMTEGYEVNSLPGYKSDMTLTSMRDTLTPVTNNQLDMNIAKYDNQIQKVYWQVYTLNGKNVFRREPLKMFRIQ</sequence>